<dbReference type="Proteomes" id="UP000606786">
    <property type="component" value="Unassembled WGS sequence"/>
</dbReference>
<comment type="caution">
    <text evidence="2">The sequence shown here is derived from an EMBL/GenBank/DDBJ whole genome shotgun (WGS) entry which is preliminary data.</text>
</comment>
<sequence>PESNNVSFVEGEKPNQRQSGLSRKTLEEGLRDDQFGGCYANCSSVSYKADECTSKGNAVGEDRNTTQLDILEKRRDRGASK</sequence>
<evidence type="ECO:0000256" key="1">
    <source>
        <dbReference type="SAM" id="MobiDB-lite"/>
    </source>
</evidence>
<proteinExistence type="predicted"/>
<organism evidence="2 3">
    <name type="scientific">Ceratitis capitata</name>
    <name type="common">Mediterranean fruit fly</name>
    <name type="synonym">Tephritis capitata</name>
    <dbReference type="NCBI Taxonomy" id="7213"/>
    <lineage>
        <taxon>Eukaryota</taxon>
        <taxon>Metazoa</taxon>
        <taxon>Ecdysozoa</taxon>
        <taxon>Arthropoda</taxon>
        <taxon>Hexapoda</taxon>
        <taxon>Insecta</taxon>
        <taxon>Pterygota</taxon>
        <taxon>Neoptera</taxon>
        <taxon>Endopterygota</taxon>
        <taxon>Diptera</taxon>
        <taxon>Brachycera</taxon>
        <taxon>Muscomorpha</taxon>
        <taxon>Tephritoidea</taxon>
        <taxon>Tephritidae</taxon>
        <taxon>Ceratitis</taxon>
        <taxon>Ceratitis</taxon>
    </lineage>
</organism>
<evidence type="ECO:0000313" key="2">
    <source>
        <dbReference type="EMBL" id="CAD7002178.1"/>
    </source>
</evidence>
<protein>
    <submittedName>
        <fullName evidence="2">(Mediterranean fruit fly) hypothetical protein</fullName>
    </submittedName>
</protein>
<feature type="non-terminal residue" evidence="2">
    <location>
        <position position="1"/>
    </location>
</feature>
<dbReference type="EMBL" id="CAJHJT010000023">
    <property type="protein sequence ID" value="CAD7002178.1"/>
    <property type="molecule type" value="Genomic_DNA"/>
</dbReference>
<feature type="region of interest" description="Disordered" evidence="1">
    <location>
        <begin position="1"/>
        <end position="24"/>
    </location>
</feature>
<keyword evidence="3" id="KW-1185">Reference proteome</keyword>
<evidence type="ECO:0000313" key="3">
    <source>
        <dbReference type="Proteomes" id="UP000606786"/>
    </source>
</evidence>
<name>A0A811UV51_CERCA</name>
<dbReference type="AlphaFoldDB" id="A0A811UV51"/>
<gene>
    <name evidence="2" type="ORF">CCAP1982_LOCUS10666</name>
</gene>
<reference evidence="2" key="1">
    <citation type="submission" date="2020-11" db="EMBL/GenBank/DDBJ databases">
        <authorList>
            <person name="Whitehead M."/>
        </authorList>
    </citation>
    <scope>NUCLEOTIDE SEQUENCE</scope>
    <source>
        <strain evidence="2">EGII</strain>
    </source>
</reference>
<accession>A0A811UV51</accession>